<protein>
    <submittedName>
        <fullName evidence="15">Parapinopsin</fullName>
    </submittedName>
</protein>
<keyword evidence="5 11" id="KW-0297">G-protein coupled receptor</keyword>
<dbReference type="GO" id="GO:0016020">
    <property type="term" value="C:membrane"/>
    <property type="evidence" value="ECO:0007669"/>
    <property type="project" value="UniProtKB-SubCell"/>
</dbReference>
<evidence type="ECO:0000256" key="1">
    <source>
        <dbReference type="ARBA" id="ARBA00004141"/>
    </source>
</evidence>
<dbReference type="SUPFAM" id="SSF81321">
    <property type="entry name" value="Family A G protein-coupled receptor-like"/>
    <property type="match status" value="1"/>
</dbReference>
<feature type="domain" description="G-protein coupled receptors family 1 profile" evidence="13">
    <location>
        <begin position="40"/>
        <end position="287"/>
    </location>
</feature>
<dbReference type="GO" id="GO:0004930">
    <property type="term" value="F:G protein-coupled receptor activity"/>
    <property type="evidence" value="ECO:0007669"/>
    <property type="project" value="UniProtKB-KW"/>
</dbReference>
<feature type="transmembrane region" description="Helical" evidence="12">
    <location>
        <begin position="270"/>
        <end position="290"/>
    </location>
</feature>
<dbReference type="PROSITE" id="PS00237">
    <property type="entry name" value="G_PROTEIN_RECEP_F1_1"/>
    <property type="match status" value="1"/>
</dbReference>
<feature type="transmembrane region" description="Helical" evidence="12">
    <location>
        <begin position="61"/>
        <end position="86"/>
    </location>
</feature>
<keyword evidence="7 11" id="KW-0675">Receptor</keyword>
<dbReference type="PROSITE" id="PS50262">
    <property type="entry name" value="G_PROTEIN_RECEP_F1_2"/>
    <property type="match status" value="1"/>
</dbReference>
<dbReference type="Gene3D" id="1.20.1070.10">
    <property type="entry name" value="Rhodopsin 7-helix transmembrane proteins"/>
    <property type="match status" value="1"/>
</dbReference>
<evidence type="ECO:0000313" key="15">
    <source>
        <dbReference type="RefSeq" id="XP_015593931.1"/>
    </source>
</evidence>
<keyword evidence="6 12" id="KW-0472">Membrane</keyword>
<sequence>MFENSTTDIPDFLHEGKMSEMTYVAAAVALSLIGFFGFSLNLIVIIVIIKDSENRWTPMNTILFNLVVGDFQVAVFGNPLTMMSAINGGWYWSHEMCIWYAFLMSTLGLASIGNLTAMAVERWILVTQPIKALLTRHAVIIAWFVWVYAVSLSLPPVFGWGSYGLEAANVSCSVSWEIHDVSTKTDSYIAFLFVFGLIMPVLIIGTCYVGIIRTLRKVGRRAGRRGRQEAKVTKMVALMIIAFLLAWTPYAGLALSVQYFHVKPSPEVALLPAILAKSSICYNPIIYAGLNTSFLRSLKKLFGIRDAGGATRESQHTALTVMKRIEKKL</sequence>
<feature type="transmembrane region" description="Helical" evidence="12">
    <location>
        <begin position="232"/>
        <end position="250"/>
    </location>
</feature>
<evidence type="ECO:0000256" key="4">
    <source>
        <dbReference type="ARBA" id="ARBA00022989"/>
    </source>
</evidence>
<dbReference type="GeneID" id="107267139"/>
<feature type="transmembrane region" description="Helical" evidence="12">
    <location>
        <begin position="188"/>
        <end position="211"/>
    </location>
</feature>
<evidence type="ECO:0000256" key="2">
    <source>
        <dbReference type="ARBA" id="ARBA00010663"/>
    </source>
</evidence>
<dbReference type="CDD" id="cd14969">
    <property type="entry name" value="7tmA_Opsins_type2_animals"/>
    <property type="match status" value="1"/>
</dbReference>
<dbReference type="InterPro" id="IPR050125">
    <property type="entry name" value="GPCR_opsins"/>
</dbReference>
<feature type="transmembrane region" description="Helical" evidence="12">
    <location>
        <begin position="23"/>
        <end position="49"/>
    </location>
</feature>
<evidence type="ECO:0000256" key="6">
    <source>
        <dbReference type="ARBA" id="ARBA00023136"/>
    </source>
</evidence>
<dbReference type="AlphaFoldDB" id="A0AAJ7BU29"/>
<keyword evidence="10" id="KW-0716">Sensory transduction</keyword>
<evidence type="ECO:0000256" key="9">
    <source>
        <dbReference type="ARBA" id="ARBA00023224"/>
    </source>
</evidence>
<keyword evidence="3 11" id="KW-0812">Transmembrane</keyword>
<dbReference type="KEGG" id="ccin:107267139"/>
<dbReference type="PRINTS" id="PR00237">
    <property type="entry name" value="GPCRRHODOPSN"/>
</dbReference>
<keyword evidence="4 12" id="KW-1133">Transmembrane helix</keyword>
<organism evidence="14 15">
    <name type="scientific">Cephus cinctus</name>
    <name type="common">Wheat stem sawfly</name>
    <dbReference type="NCBI Taxonomy" id="211228"/>
    <lineage>
        <taxon>Eukaryota</taxon>
        <taxon>Metazoa</taxon>
        <taxon>Ecdysozoa</taxon>
        <taxon>Arthropoda</taxon>
        <taxon>Hexapoda</taxon>
        <taxon>Insecta</taxon>
        <taxon>Pterygota</taxon>
        <taxon>Neoptera</taxon>
        <taxon>Endopterygota</taxon>
        <taxon>Hymenoptera</taxon>
        <taxon>Cephoidea</taxon>
        <taxon>Cephidae</taxon>
        <taxon>Cephus</taxon>
    </lineage>
</organism>
<evidence type="ECO:0000313" key="14">
    <source>
        <dbReference type="Proteomes" id="UP000694920"/>
    </source>
</evidence>
<comment type="similarity">
    <text evidence="2 11">Belongs to the G-protein coupled receptor 1 family.</text>
</comment>
<evidence type="ECO:0000256" key="8">
    <source>
        <dbReference type="ARBA" id="ARBA00023180"/>
    </source>
</evidence>
<evidence type="ECO:0000256" key="3">
    <source>
        <dbReference type="ARBA" id="ARBA00022692"/>
    </source>
</evidence>
<dbReference type="PANTHER" id="PTHR24240">
    <property type="entry name" value="OPSIN"/>
    <property type="match status" value="1"/>
</dbReference>
<gene>
    <name evidence="15" type="primary">LOC107267139</name>
</gene>
<keyword evidence="8" id="KW-0325">Glycoprotein</keyword>
<feature type="transmembrane region" description="Helical" evidence="12">
    <location>
        <begin position="98"/>
        <end position="120"/>
    </location>
</feature>
<evidence type="ECO:0000259" key="13">
    <source>
        <dbReference type="PROSITE" id="PS50262"/>
    </source>
</evidence>
<dbReference type="GO" id="GO:0007601">
    <property type="term" value="P:visual perception"/>
    <property type="evidence" value="ECO:0007669"/>
    <property type="project" value="UniProtKB-KW"/>
</dbReference>
<dbReference type="Pfam" id="PF00001">
    <property type="entry name" value="7tm_1"/>
    <property type="match status" value="1"/>
</dbReference>
<reference evidence="15" key="1">
    <citation type="submission" date="2025-08" db="UniProtKB">
        <authorList>
            <consortium name="RefSeq"/>
        </authorList>
    </citation>
    <scope>IDENTIFICATION</scope>
</reference>
<keyword evidence="10" id="KW-0844">Vision</keyword>
<keyword evidence="9 11" id="KW-0807">Transducer</keyword>
<dbReference type="InterPro" id="IPR000276">
    <property type="entry name" value="GPCR_Rhodpsn"/>
</dbReference>
<name>A0AAJ7BU29_CEPCN</name>
<keyword evidence="14" id="KW-1185">Reference proteome</keyword>
<dbReference type="Proteomes" id="UP000694920">
    <property type="component" value="Unplaced"/>
</dbReference>
<comment type="subcellular location">
    <subcellularLocation>
        <location evidence="1">Membrane</location>
        <topology evidence="1">Multi-pass membrane protein</topology>
    </subcellularLocation>
</comment>
<evidence type="ECO:0000256" key="11">
    <source>
        <dbReference type="RuleBase" id="RU000688"/>
    </source>
</evidence>
<feature type="transmembrane region" description="Helical" evidence="12">
    <location>
        <begin position="132"/>
        <end position="154"/>
    </location>
</feature>
<evidence type="ECO:0000256" key="5">
    <source>
        <dbReference type="ARBA" id="ARBA00023040"/>
    </source>
</evidence>
<accession>A0AAJ7BU29</accession>
<evidence type="ECO:0000256" key="12">
    <source>
        <dbReference type="SAM" id="Phobius"/>
    </source>
</evidence>
<evidence type="ECO:0000256" key="10">
    <source>
        <dbReference type="ARBA" id="ARBA00023305"/>
    </source>
</evidence>
<evidence type="ECO:0000256" key="7">
    <source>
        <dbReference type="ARBA" id="ARBA00023170"/>
    </source>
</evidence>
<dbReference type="InterPro" id="IPR017452">
    <property type="entry name" value="GPCR_Rhodpsn_7TM"/>
</dbReference>
<proteinExistence type="inferred from homology"/>
<dbReference type="RefSeq" id="XP_015593931.1">
    <property type="nucleotide sequence ID" value="XM_015738445.2"/>
</dbReference>